<proteinExistence type="predicted"/>
<evidence type="ECO:0000313" key="3">
    <source>
        <dbReference type="Proteomes" id="UP001274321"/>
    </source>
</evidence>
<accession>A0ABU4RRF0</accession>
<dbReference type="RefSeq" id="WP_319845570.1">
    <property type="nucleotide sequence ID" value="NZ_JAXAFJ010000012.1"/>
</dbReference>
<gene>
    <name evidence="2" type="ORF">SCD90_15290</name>
</gene>
<feature type="domain" description="Histidine phosphotransferase ChpT C-terminal" evidence="1">
    <location>
        <begin position="85"/>
        <end position="205"/>
    </location>
</feature>
<dbReference type="Pfam" id="PF10090">
    <property type="entry name" value="HPTransfase"/>
    <property type="match status" value="1"/>
</dbReference>
<name>A0ABU4RRF0_9HYPH</name>
<evidence type="ECO:0000313" key="2">
    <source>
        <dbReference type="EMBL" id="MDX6807432.1"/>
    </source>
</evidence>
<comment type="caution">
    <text evidence="2">The sequence shown here is derived from an EMBL/GenBank/DDBJ whole genome shotgun (WGS) entry which is preliminary data.</text>
</comment>
<dbReference type="Gene3D" id="1.10.287.130">
    <property type="match status" value="1"/>
</dbReference>
<dbReference type="Proteomes" id="UP001274321">
    <property type="component" value="Unassembled WGS sequence"/>
</dbReference>
<keyword evidence="3" id="KW-1185">Reference proteome</keyword>
<dbReference type="NCBIfam" id="NF046018">
    <property type="entry name" value="HisPtaseChptBrucRhz"/>
    <property type="match status" value="1"/>
</dbReference>
<dbReference type="InterPro" id="IPR018762">
    <property type="entry name" value="ChpT_C"/>
</dbReference>
<organism evidence="2 3">
    <name type="scientific">Terrihabitans rhizophilus</name>
    <dbReference type="NCBI Taxonomy" id="3092662"/>
    <lineage>
        <taxon>Bacteria</taxon>
        <taxon>Pseudomonadati</taxon>
        <taxon>Pseudomonadota</taxon>
        <taxon>Alphaproteobacteria</taxon>
        <taxon>Hyphomicrobiales</taxon>
        <taxon>Terrihabitans</taxon>
    </lineage>
</organism>
<dbReference type="InterPro" id="IPR036890">
    <property type="entry name" value="HATPase_C_sf"/>
</dbReference>
<sequence>MTAPVVLDPLDLAALISSRLCHDVISPVGAIVNGLEVLEEEKDPQMREFALDLVRKSAMQASARLQFARLAYGAAGSAGAMIDLADAEGVTRGFMRDSKAEMTWTAPRALLPKNKVKLLLNLVVIASSTIPRGGSLDIAVEGVEPDTSFRLTTRGVMARIPAHVEDLIAGTPPENRVDAHVIQPFYAGLVARETGMDVNMVIDGDTVTITAQDTLPDPQFGA</sequence>
<dbReference type="Gene3D" id="3.30.565.10">
    <property type="entry name" value="Histidine kinase-like ATPase, C-terminal domain"/>
    <property type="match status" value="1"/>
</dbReference>
<reference evidence="2 3" key="1">
    <citation type="submission" date="2023-11" db="EMBL/GenBank/DDBJ databases">
        <authorList>
            <person name="Bao R."/>
        </authorList>
    </citation>
    <scope>NUCLEOTIDE SEQUENCE [LARGE SCALE GENOMIC DNA]</scope>
    <source>
        <strain evidence="2 3">PJ23</strain>
    </source>
</reference>
<protein>
    <submittedName>
        <fullName evidence="2">Histidine phosphotransferase family protein</fullName>
    </submittedName>
</protein>
<evidence type="ECO:0000259" key="1">
    <source>
        <dbReference type="Pfam" id="PF10090"/>
    </source>
</evidence>
<dbReference type="EMBL" id="JAXAFJ010000012">
    <property type="protein sequence ID" value="MDX6807432.1"/>
    <property type="molecule type" value="Genomic_DNA"/>
</dbReference>